<sequence length="37" mass="3982">MLKIGPKILFLGLHVCFQGVLTTVEPTTSGVKNRVSP</sequence>
<reference evidence="1" key="1">
    <citation type="journal article" date="2020" name="Nature">
        <title>Giant virus diversity and host interactions through global metagenomics.</title>
        <authorList>
            <person name="Schulz F."/>
            <person name="Roux S."/>
            <person name="Paez-Espino D."/>
            <person name="Jungbluth S."/>
            <person name="Walsh D.A."/>
            <person name="Denef V.J."/>
            <person name="McMahon K.D."/>
            <person name="Konstantinidis K.T."/>
            <person name="Eloe-Fadrosh E.A."/>
            <person name="Kyrpides N.C."/>
            <person name="Woyke T."/>
        </authorList>
    </citation>
    <scope>NUCLEOTIDE SEQUENCE</scope>
    <source>
        <strain evidence="1">GVMAG-M-3300010160-4</strain>
    </source>
</reference>
<protein>
    <submittedName>
        <fullName evidence="1">Uncharacterized protein</fullName>
    </submittedName>
</protein>
<name>A0A6C0BCR8_9ZZZZ</name>
<dbReference type="AlphaFoldDB" id="A0A6C0BCR8"/>
<evidence type="ECO:0000313" key="1">
    <source>
        <dbReference type="EMBL" id="QHS90065.1"/>
    </source>
</evidence>
<organism evidence="1">
    <name type="scientific">viral metagenome</name>
    <dbReference type="NCBI Taxonomy" id="1070528"/>
    <lineage>
        <taxon>unclassified sequences</taxon>
        <taxon>metagenomes</taxon>
        <taxon>organismal metagenomes</taxon>
    </lineage>
</organism>
<dbReference type="EMBL" id="MN739124">
    <property type="protein sequence ID" value="QHS90065.1"/>
    <property type="molecule type" value="Genomic_DNA"/>
</dbReference>
<accession>A0A6C0BCR8</accession>
<proteinExistence type="predicted"/>